<evidence type="ECO:0000256" key="3">
    <source>
        <dbReference type="ARBA" id="ARBA00012729"/>
    </source>
</evidence>
<keyword evidence="8" id="KW-0624">Polysaccharide degradation</keyword>
<comment type="catalytic activity">
    <reaction evidence="1">
        <text>Random endo-hydrolysis of N-acetyl-beta-D-glucosaminide (1-&gt;4)-beta-linkages in chitin and chitodextrins.</text>
        <dbReference type="EC" id="3.2.1.14"/>
    </reaction>
</comment>
<dbReference type="InterPro" id="IPR008965">
    <property type="entry name" value="CBM2/CBM3_carb-bd_dom_sf"/>
</dbReference>
<dbReference type="EMBL" id="JADBDY010000001">
    <property type="protein sequence ID" value="MBE1459726.1"/>
    <property type="molecule type" value="Genomic_DNA"/>
</dbReference>
<name>A0ABR9HL19_9ACTN</name>
<evidence type="ECO:0000256" key="11">
    <source>
        <dbReference type="SAM" id="SignalP"/>
    </source>
</evidence>
<dbReference type="GO" id="GO:0008843">
    <property type="term" value="F:endochitinase activity"/>
    <property type="evidence" value="ECO:0007669"/>
    <property type="project" value="UniProtKB-EC"/>
</dbReference>
<dbReference type="Pfam" id="PF00041">
    <property type="entry name" value="fn3"/>
    <property type="match status" value="1"/>
</dbReference>
<dbReference type="Gene3D" id="3.10.50.10">
    <property type="match status" value="1"/>
</dbReference>
<dbReference type="Gene3D" id="2.60.40.10">
    <property type="entry name" value="Immunoglobulins"/>
    <property type="match status" value="1"/>
</dbReference>
<dbReference type="InterPro" id="IPR012291">
    <property type="entry name" value="CBM2_carb-bd_dom_sf"/>
</dbReference>
<dbReference type="SUPFAM" id="SSF51445">
    <property type="entry name" value="(Trans)glycosidases"/>
    <property type="match status" value="1"/>
</dbReference>
<feature type="region of interest" description="Disordered" evidence="10">
    <location>
        <begin position="124"/>
        <end position="156"/>
    </location>
</feature>
<dbReference type="PANTHER" id="PTHR11177">
    <property type="entry name" value="CHITINASE"/>
    <property type="match status" value="1"/>
</dbReference>
<keyword evidence="5" id="KW-0146">Chitin degradation</keyword>
<dbReference type="SUPFAM" id="SSF49384">
    <property type="entry name" value="Carbohydrate-binding domain"/>
    <property type="match status" value="1"/>
</dbReference>
<organism evidence="15 16">
    <name type="scientific">Nocardiopsis terrae</name>
    <dbReference type="NCBI Taxonomy" id="372655"/>
    <lineage>
        <taxon>Bacteria</taxon>
        <taxon>Bacillati</taxon>
        <taxon>Actinomycetota</taxon>
        <taxon>Actinomycetes</taxon>
        <taxon>Streptosporangiales</taxon>
        <taxon>Nocardiopsidaceae</taxon>
        <taxon>Nocardiopsis</taxon>
    </lineage>
</organism>
<dbReference type="PROSITE" id="PS51910">
    <property type="entry name" value="GH18_2"/>
    <property type="match status" value="1"/>
</dbReference>
<evidence type="ECO:0000313" key="15">
    <source>
        <dbReference type="EMBL" id="MBE1459726.1"/>
    </source>
</evidence>
<comment type="caution">
    <text evidence="15">The sequence shown here is derived from an EMBL/GenBank/DDBJ whole genome shotgun (WGS) entry which is preliminary data.</text>
</comment>
<dbReference type="Pfam" id="PF00553">
    <property type="entry name" value="CBM_2"/>
    <property type="match status" value="1"/>
</dbReference>
<sequence>MRTPRPRTRLAALFAVMIAVPLALTPGTASADTSDVTVTYVESSRWESGYGGQLTIDNAADTALTDWAVEFTLPSGSTITSLWNAQHSESGGTHTVTAPSWGAPVPAGGTYTVGWNGTHSGGGTAPENCLVNGNPCSGEPGEQDDEPPTAPGGLTATGVTANSVSLSWEAAADNVALAGYEVLSEGEVVRAVGADALSADVSGLAPETGYTFTVRAYDTSNNRGPESAPVTATTEKDDGGGPTDPPGERRVAYFTQWGIYDRGYLVNNMETSGTAEKLTHVNYAFGNINEGGECFMANQLGQGDAWADYGRSFSADQSVDGVGDTWAQDLRGNFNQLRKLKEEHPDLKVNISLGGWTWSEHFSDAALTPESRERVVSSCIDLYLRGNLPTFDGAGGPGSANGVFDGIDLDWEWPGSAGHEHNTVRPEDRENFTALVQEFRDQLDDLETEAGREFELTAFLPADPEKIELGFEMDQLMPNFDFVTVQGYDYHGAWEENTNHQSNLLEHPDDPGPDVFSTETTVQAYLDRGVDPADMVLGLPFYSRGWTGVEPGPNGDGLFQGSTGPAPGSYEAGIEDWKVIKDLPGFELHRDDASGTAWLYDGETFWTYDDEIALAQKTDWAMDNGLGGVMIWSIDGDDANGSLMNAVDTALTQ</sequence>
<evidence type="ECO:0000256" key="9">
    <source>
        <dbReference type="RuleBase" id="RU000489"/>
    </source>
</evidence>
<evidence type="ECO:0000256" key="5">
    <source>
        <dbReference type="ARBA" id="ARBA00023024"/>
    </source>
</evidence>
<feature type="domain" description="CBM2" evidence="13">
    <location>
        <begin position="29"/>
        <end position="139"/>
    </location>
</feature>
<evidence type="ECO:0000256" key="4">
    <source>
        <dbReference type="ARBA" id="ARBA00022801"/>
    </source>
</evidence>
<dbReference type="InterPro" id="IPR003961">
    <property type="entry name" value="FN3_dom"/>
</dbReference>
<dbReference type="Pfam" id="PF00704">
    <property type="entry name" value="Glyco_hydro_18"/>
    <property type="match status" value="1"/>
</dbReference>
<dbReference type="CDD" id="cd06548">
    <property type="entry name" value="GH18_chitinase"/>
    <property type="match status" value="1"/>
</dbReference>
<dbReference type="InterPro" id="IPR036116">
    <property type="entry name" value="FN3_sf"/>
</dbReference>
<evidence type="ECO:0000256" key="7">
    <source>
        <dbReference type="ARBA" id="ARBA00023295"/>
    </source>
</evidence>
<feature type="chain" id="PRO_5045125666" description="chitinase" evidence="11">
    <location>
        <begin position="32"/>
        <end position="653"/>
    </location>
</feature>
<evidence type="ECO:0000256" key="6">
    <source>
        <dbReference type="ARBA" id="ARBA00023277"/>
    </source>
</evidence>
<dbReference type="Gene3D" id="2.60.40.290">
    <property type="match status" value="1"/>
</dbReference>
<evidence type="ECO:0000256" key="1">
    <source>
        <dbReference type="ARBA" id="ARBA00000822"/>
    </source>
</evidence>
<dbReference type="Proteomes" id="UP000598217">
    <property type="component" value="Unassembled WGS sequence"/>
</dbReference>
<reference evidence="15 16" key="1">
    <citation type="submission" date="2020-10" db="EMBL/GenBank/DDBJ databases">
        <title>Sequencing the genomes of 1000 actinobacteria strains.</title>
        <authorList>
            <person name="Klenk H.-P."/>
        </authorList>
    </citation>
    <scope>NUCLEOTIDE SEQUENCE [LARGE SCALE GENOMIC DNA]</scope>
    <source>
        <strain evidence="15 16">DSM 45157</strain>
    </source>
</reference>
<dbReference type="SMART" id="SM00637">
    <property type="entry name" value="CBD_II"/>
    <property type="match status" value="1"/>
</dbReference>
<keyword evidence="7 9" id="KW-0326">Glycosidase</keyword>
<dbReference type="PANTHER" id="PTHR11177:SF317">
    <property type="entry name" value="CHITINASE 12-RELATED"/>
    <property type="match status" value="1"/>
</dbReference>
<feature type="domain" description="GH18" evidence="14">
    <location>
        <begin position="248"/>
        <end position="653"/>
    </location>
</feature>
<keyword evidence="16" id="KW-1185">Reference proteome</keyword>
<dbReference type="PROSITE" id="PS51173">
    <property type="entry name" value="CBM2"/>
    <property type="match status" value="1"/>
</dbReference>
<keyword evidence="6" id="KW-0119">Carbohydrate metabolism</keyword>
<dbReference type="InterPro" id="IPR011583">
    <property type="entry name" value="Chitinase_II/V-like_cat"/>
</dbReference>
<accession>A0ABR9HL19</accession>
<dbReference type="InterPro" id="IPR001579">
    <property type="entry name" value="Glyco_hydro_18_chit_AS"/>
</dbReference>
<dbReference type="SUPFAM" id="SSF54556">
    <property type="entry name" value="Chitinase insertion domain"/>
    <property type="match status" value="1"/>
</dbReference>
<evidence type="ECO:0000313" key="16">
    <source>
        <dbReference type="Proteomes" id="UP000598217"/>
    </source>
</evidence>
<dbReference type="PROSITE" id="PS01095">
    <property type="entry name" value="GH18_1"/>
    <property type="match status" value="1"/>
</dbReference>
<gene>
    <name evidence="15" type="ORF">H4W79_003940</name>
</gene>
<dbReference type="InterPro" id="IPR001919">
    <property type="entry name" value="CBD2"/>
</dbReference>
<dbReference type="InterPro" id="IPR013783">
    <property type="entry name" value="Ig-like_fold"/>
</dbReference>
<dbReference type="EC" id="3.2.1.14" evidence="3"/>
<dbReference type="SMART" id="SM00060">
    <property type="entry name" value="FN3"/>
    <property type="match status" value="1"/>
</dbReference>
<dbReference type="InterPro" id="IPR017853">
    <property type="entry name" value="GH"/>
</dbReference>
<dbReference type="InterPro" id="IPR050314">
    <property type="entry name" value="Glycosyl_Hydrlase_18"/>
</dbReference>
<evidence type="ECO:0000259" key="13">
    <source>
        <dbReference type="PROSITE" id="PS51173"/>
    </source>
</evidence>
<comment type="similarity">
    <text evidence="2">Belongs to the glycosyl hydrolase 18 family. Chitinase class II subfamily.</text>
</comment>
<proteinExistence type="inferred from homology"/>
<keyword evidence="4 9" id="KW-0378">Hydrolase</keyword>
<feature type="region of interest" description="Disordered" evidence="10">
    <location>
        <begin position="217"/>
        <end position="247"/>
    </location>
</feature>
<protein>
    <recommendedName>
        <fullName evidence="3">chitinase</fullName>
        <ecNumber evidence="3">3.2.1.14</ecNumber>
    </recommendedName>
</protein>
<evidence type="ECO:0000259" key="12">
    <source>
        <dbReference type="PROSITE" id="PS50853"/>
    </source>
</evidence>
<evidence type="ECO:0000256" key="2">
    <source>
        <dbReference type="ARBA" id="ARBA00009121"/>
    </source>
</evidence>
<dbReference type="Gene3D" id="3.20.20.80">
    <property type="entry name" value="Glycosidases"/>
    <property type="match status" value="1"/>
</dbReference>
<keyword evidence="11" id="KW-0732">Signal</keyword>
<dbReference type="PROSITE" id="PS50853">
    <property type="entry name" value="FN3"/>
    <property type="match status" value="1"/>
</dbReference>
<dbReference type="InterPro" id="IPR029070">
    <property type="entry name" value="Chitinase_insertion_sf"/>
</dbReference>
<dbReference type="SUPFAM" id="SSF49265">
    <property type="entry name" value="Fibronectin type III"/>
    <property type="match status" value="1"/>
</dbReference>
<feature type="domain" description="Fibronectin type-III" evidence="12">
    <location>
        <begin position="150"/>
        <end position="237"/>
    </location>
</feature>
<evidence type="ECO:0000256" key="10">
    <source>
        <dbReference type="SAM" id="MobiDB-lite"/>
    </source>
</evidence>
<feature type="signal peptide" evidence="11">
    <location>
        <begin position="1"/>
        <end position="31"/>
    </location>
</feature>
<evidence type="ECO:0000259" key="14">
    <source>
        <dbReference type="PROSITE" id="PS51910"/>
    </source>
</evidence>
<dbReference type="CDD" id="cd00063">
    <property type="entry name" value="FN3"/>
    <property type="match status" value="1"/>
</dbReference>
<dbReference type="InterPro" id="IPR001223">
    <property type="entry name" value="Glyco_hydro18_cat"/>
</dbReference>
<evidence type="ECO:0000256" key="8">
    <source>
        <dbReference type="ARBA" id="ARBA00023326"/>
    </source>
</evidence>
<dbReference type="SMART" id="SM00636">
    <property type="entry name" value="Glyco_18"/>
    <property type="match status" value="1"/>
</dbReference>